<feature type="transmembrane region" description="Helical" evidence="2">
    <location>
        <begin position="202"/>
        <end position="220"/>
    </location>
</feature>
<name>A0A3S9PVU8_9ACTO</name>
<evidence type="ECO:0000256" key="1">
    <source>
        <dbReference type="SAM" id="MobiDB-lite"/>
    </source>
</evidence>
<dbReference type="PANTHER" id="PTHR36844">
    <property type="entry name" value="PROTEASE PRSW"/>
    <property type="match status" value="1"/>
</dbReference>
<dbReference type="RefSeq" id="WP_126703266.1">
    <property type="nucleotide sequence ID" value="NZ_CP034593.1"/>
</dbReference>
<dbReference type="Proteomes" id="UP000280344">
    <property type="component" value="Chromosome"/>
</dbReference>
<dbReference type="EMBL" id="CP034593">
    <property type="protein sequence ID" value="AZQ76458.1"/>
    <property type="molecule type" value="Genomic_DNA"/>
</dbReference>
<keyword evidence="3" id="KW-0645">Protease</keyword>
<dbReference type="PANTHER" id="PTHR36844:SF1">
    <property type="entry name" value="PROTEASE PRSW"/>
    <property type="match status" value="1"/>
</dbReference>
<proteinExistence type="predicted"/>
<reference evidence="3 4" key="1">
    <citation type="submission" date="2018-12" db="EMBL/GenBank/DDBJ databases">
        <title>Complete genome sequence of Flaviflexus sp. H23T48.</title>
        <authorList>
            <person name="Bae J.-W."/>
            <person name="Lee J.-Y."/>
        </authorList>
    </citation>
    <scope>NUCLEOTIDE SEQUENCE [LARGE SCALE GENOMIC DNA]</scope>
    <source>
        <strain evidence="3 4">H23T48</strain>
    </source>
</reference>
<feature type="compositionally biased region" description="Low complexity" evidence="1">
    <location>
        <begin position="1"/>
        <end position="31"/>
    </location>
</feature>
<feature type="transmembrane region" description="Helical" evidence="2">
    <location>
        <begin position="125"/>
        <end position="145"/>
    </location>
</feature>
<keyword evidence="2" id="KW-0472">Membrane</keyword>
<dbReference type="AlphaFoldDB" id="A0A3S9PVU8"/>
<keyword evidence="3" id="KW-0378">Hydrolase</keyword>
<dbReference type="KEGG" id="flh:EJ997_02995"/>
<evidence type="ECO:0000256" key="2">
    <source>
        <dbReference type="SAM" id="Phobius"/>
    </source>
</evidence>
<keyword evidence="2" id="KW-1133">Transmembrane helix</keyword>
<protein>
    <submittedName>
        <fullName evidence="3">PrsW family intramembrane metalloprotease</fullName>
    </submittedName>
</protein>
<organism evidence="3 4">
    <name type="scientific">Flaviflexus ciconiae</name>
    <dbReference type="NCBI Taxonomy" id="2496867"/>
    <lineage>
        <taxon>Bacteria</taxon>
        <taxon>Bacillati</taxon>
        <taxon>Actinomycetota</taxon>
        <taxon>Actinomycetes</taxon>
        <taxon>Actinomycetales</taxon>
        <taxon>Actinomycetaceae</taxon>
        <taxon>Flaviflexus</taxon>
    </lineage>
</organism>
<evidence type="ECO:0000313" key="3">
    <source>
        <dbReference type="EMBL" id="AZQ76458.1"/>
    </source>
</evidence>
<keyword evidence="3" id="KW-0482">Metalloprotease</keyword>
<dbReference type="GO" id="GO:0006508">
    <property type="term" value="P:proteolysis"/>
    <property type="evidence" value="ECO:0007669"/>
    <property type="project" value="UniProtKB-KW"/>
</dbReference>
<keyword evidence="4" id="KW-1185">Reference proteome</keyword>
<dbReference type="Pfam" id="PF13367">
    <property type="entry name" value="PrsW-protease"/>
    <property type="match status" value="1"/>
</dbReference>
<dbReference type="InterPro" id="IPR026898">
    <property type="entry name" value="PrsW"/>
</dbReference>
<sequence>MSQPYQQYPPNQRYQQAPNQQRYYPPQGQPYSRSHERPWVPSQNPQQVPTYMPWKLPPRHSPVFYVMVAALAFLGVLGFIMVLPMLTESAGNAGAISAGIVALIPVVVVSALVWWIDSWEPEPKWLMVAMFLWGGGVAVAISAWLNTAWGEAMWRSSGSPIKGEIWSAIVSAPIVEEAAKGLGVVLLFVFFKKNFNGPIDGICYGAMSGLGFAFTENILYFTRFYDDLSEIALLRFSSPLLHPLCTACIGMFLGFAVYAKSRWMALPLLVPGFLIGASIHFMHNGWATITDVNVVLTGEGSMGFNYFAVQIPSYIAALILVLWFRKEEEMIIQERLGEYQRAGWLAVHEVDMMGSLEGRRKARAWAKSRGPLALNGMKRFQEETAHLALNRQRAALQTMTVPRAQREEARTLNSIGRAREMFMAGVR</sequence>
<keyword evidence="2" id="KW-0812">Transmembrane</keyword>
<feature type="region of interest" description="Disordered" evidence="1">
    <location>
        <begin position="1"/>
        <end position="45"/>
    </location>
</feature>
<evidence type="ECO:0000313" key="4">
    <source>
        <dbReference type="Proteomes" id="UP000280344"/>
    </source>
</evidence>
<feature type="transmembrane region" description="Helical" evidence="2">
    <location>
        <begin position="303"/>
        <end position="324"/>
    </location>
</feature>
<feature type="transmembrane region" description="Helical" evidence="2">
    <location>
        <begin position="62"/>
        <end position="83"/>
    </location>
</feature>
<gene>
    <name evidence="3" type="ORF">EJ997_02995</name>
</gene>
<accession>A0A3S9PVU8</accession>
<dbReference type="GO" id="GO:0008237">
    <property type="term" value="F:metallopeptidase activity"/>
    <property type="evidence" value="ECO:0007669"/>
    <property type="project" value="UniProtKB-KW"/>
</dbReference>
<dbReference type="OrthoDB" id="9785431at2"/>
<feature type="transmembrane region" description="Helical" evidence="2">
    <location>
        <begin position="95"/>
        <end position="116"/>
    </location>
</feature>
<feature type="transmembrane region" description="Helical" evidence="2">
    <location>
        <begin position="265"/>
        <end position="283"/>
    </location>
</feature>
<feature type="transmembrane region" description="Helical" evidence="2">
    <location>
        <begin position="240"/>
        <end position="258"/>
    </location>
</feature>